<organism evidence="1 2">
    <name type="scientific">Avena sativa</name>
    <name type="common">Oat</name>
    <dbReference type="NCBI Taxonomy" id="4498"/>
    <lineage>
        <taxon>Eukaryota</taxon>
        <taxon>Viridiplantae</taxon>
        <taxon>Streptophyta</taxon>
        <taxon>Embryophyta</taxon>
        <taxon>Tracheophyta</taxon>
        <taxon>Spermatophyta</taxon>
        <taxon>Magnoliopsida</taxon>
        <taxon>Liliopsida</taxon>
        <taxon>Poales</taxon>
        <taxon>Poaceae</taxon>
        <taxon>BOP clade</taxon>
        <taxon>Pooideae</taxon>
        <taxon>Poodae</taxon>
        <taxon>Poeae</taxon>
        <taxon>Poeae Chloroplast Group 1 (Aveneae type)</taxon>
        <taxon>Aveninae</taxon>
        <taxon>Avena</taxon>
    </lineage>
</organism>
<sequence length="130" mass="14594">MECNNDLEYNKASDQKAKGAEKRRAAAIAASPKKKSKQQKNITVQEVRHVENVIAGSTSGTSSNDVPRGHGIKDVIKLAVQSGAKECSDLFFTATKLFMDVDYRELFSAFETNEGRLDWLNRMHEEMKKK</sequence>
<dbReference type="EnsemblPlants" id="AVESA.00010b.r2.4DG0740750.1">
    <property type="protein sequence ID" value="AVESA.00010b.r2.4DG0740750.1.CDS.1"/>
    <property type="gene ID" value="AVESA.00010b.r2.4DG0740750"/>
</dbReference>
<reference evidence="1" key="2">
    <citation type="submission" date="2025-09" db="UniProtKB">
        <authorList>
            <consortium name="EnsemblPlants"/>
        </authorList>
    </citation>
    <scope>IDENTIFICATION</scope>
</reference>
<protein>
    <submittedName>
        <fullName evidence="1">Uncharacterized protein</fullName>
    </submittedName>
</protein>
<proteinExistence type="predicted"/>
<reference evidence="1" key="1">
    <citation type="submission" date="2021-05" db="EMBL/GenBank/DDBJ databases">
        <authorList>
            <person name="Scholz U."/>
            <person name="Mascher M."/>
            <person name="Fiebig A."/>
        </authorList>
    </citation>
    <scope>NUCLEOTIDE SEQUENCE [LARGE SCALE GENOMIC DNA]</scope>
</reference>
<keyword evidence="2" id="KW-1185">Reference proteome</keyword>
<accession>A0ACD5X262</accession>
<evidence type="ECO:0000313" key="1">
    <source>
        <dbReference type="EnsemblPlants" id="AVESA.00010b.r2.4DG0740750.1.CDS.1"/>
    </source>
</evidence>
<evidence type="ECO:0000313" key="2">
    <source>
        <dbReference type="Proteomes" id="UP001732700"/>
    </source>
</evidence>
<name>A0ACD5X262_AVESA</name>
<dbReference type="Proteomes" id="UP001732700">
    <property type="component" value="Chromosome 4D"/>
</dbReference>